<evidence type="ECO:0000313" key="3">
    <source>
        <dbReference type="Proteomes" id="UP000568063"/>
    </source>
</evidence>
<name>A0A7J9PEK9_METMI</name>
<evidence type="ECO:0000259" key="1">
    <source>
        <dbReference type="PROSITE" id="PS51459"/>
    </source>
</evidence>
<dbReference type="Pfam" id="PF02661">
    <property type="entry name" value="Fic"/>
    <property type="match status" value="1"/>
</dbReference>
<reference evidence="2 3" key="1">
    <citation type="submission" date="2020-07" db="EMBL/GenBank/DDBJ databases">
        <title>Genomic Encyclopedia of Type Strains, Phase IV (KMG-V): Genome sequencing to study the core and pangenomes of soil and plant-associated prokaryotes.</title>
        <authorList>
            <person name="Whitman W."/>
        </authorList>
    </citation>
    <scope>NUCLEOTIDE SEQUENCE [LARGE SCALE GENOMIC DNA]</scope>
    <source>
        <strain evidence="2 3">C9</strain>
    </source>
</reference>
<dbReference type="AlphaFoldDB" id="A0A7J9PEK9"/>
<gene>
    <name evidence="2" type="ORF">HNP91_001940</name>
</gene>
<evidence type="ECO:0000313" key="2">
    <source>
        <dbReference type="EMBL" id="MBA2861107.1"/>
    </source>
</evidence>
<dbReference type="InterPro" id="IPR036390">
    <property type="entry name" value="WH_DNA-bd_sf"/>
</dbReference>
<dbReference type="PANTHER" id="PTHR13504">
    <property type="entry name" value="FIDO DOMAIN-CONTAINING PROTEIN DDB_G0283145"/>
    <property type="match status" value="1"/>
</dbReference>
<dbReference type="InterPro" id="IPR003812">
    <property type="entry name" value="Fido"/>
</dbReference>
<dbReference type="PROSITE" id="PS51459">
    <property type="entry name" value="FIDO"/>
    <property type="match status" value="1"/>
</dbReference>
<dbReference type="InterPro" id="IPR026287">
    <property type="entry name" value="SoFic-like"/>
</dbReference>
<dbReference type="EMBL" id="JACDUM010000005">
    <property type="protein sequence ID" value="MBA2861107.1"/>
    <property type="molecule type" value="Genomic_DNA"/>
</dbReference>
<protein>
    <submittedName>
        <fullName evidence="2">Fic family protein</fullName>
    </submittedName>
</protein>
<accession>A0A7J9PEK9</accession>
<feature type="domain" description="Fido" evidence="1">
    <location>
        <begin position="136"/>
        <end position="287"/>
    </location>
</feature>
<comment type="caution">
    <text evidence="2">The sequence shown here is derived from an EMBL/GenBank/DDBJ whole genome shotgun (WGS) entry which is preliminary data.</text>
</comment>
<dbReference type="Pfam" id="PF13412">
    <property type="entry name" value="HTH_24"/>
    <property type="match status" value="1"/>
</dbReference>
<dbReference type="InterPro" id="IPR025758">
    <property type="entry name" value="Fic/DOC_N"/>
</dbReference>
<dbReference type="PANTHER" id="PTHR13504:SF38">
    <property type="entry name" value="FIDO DOMAIN-CONTAINING PROTEIN"/>
    <property type="match status" value="1"/>
</dbReference>
<dbReference type="InterPro" id="IPR036388">
    <property type="entry name" value="WH-like_DNA-bd_sf"/>
</dbReference>
<dbReference type="Gene3D" id="1.10.10.10">
    <property type="entry name" value="Winged helix-like DNA-binding domain superfamily/Winged helix DNA-binding domain"/>
    <property type="match status" value="1"/>
</dbReference>
<dbReference type="Pfam" id="PF13784">
    <property type="entry name" value="Fic_N"/>
    <property type="match status" value="1"/>
</dbReference>
<organism evidence="2 3">
    <name type="scientific">Methanococcus maripaludis</name>
    <name type="common">Methanococcus deltae</name>
    <dbReference type="NCBI Taxonomy" id="39152"/>
    <lineage>
        <taxon>Archaea</taxon>
        <taxon>Methanobacteriati</taxon>
        <taxon>Methanobacteriota</taxon>
        <taxon>Methanomada group</taxon>
        <taxon>Methanococci</taxon>
        <taxon>Methanococcales</taxon>
        <taxon>Methanococcaceae</taxon>
        <taxon>Methanococcus</taxon>
    </lineage>
</organism>
<dbReference type="SUPFAM" id="SSF140931">
    <property type="entry name" value="Fic-like"/>
    <property type="match status" value="1"/>
</dbReference>
<dbReference type="Proteomes" id="UP000568063">
    <property type="component" value="Unassembled WGS sequence"/>
</dbReference>
<dbReference type="RefSeq" id="WP_181522170.1">
    <property type="nucleotide sequence ID" value="NZ_JACDUM010000005.1"/>
</dbReference>
<dbReference type="InterPro" id="IPR040198">
    <property type="entry name" value="Fido_containing"/>
</dbReference>
<dbReference type="Gene3D" id="1.10.3290.10">
    <property type="entry name" value="Fido-like domain"/>
    <property type="match status" value="1"/>
</dbReference>
<dbReference type="InterPro" id="IPR036597">
    <property type="entry name" value="Fido-like_dom_sf"/>
</dbReference>
<sequence>MNELDFKSKRTGELIWDSQGFYYRFELKKLPMEYTPDPELFELVADTHIKIGELKGITSKESMSSEESKLILRPFILKEATLSSNIEGIHTTLPEIYLTEKKAQKDIKKDFDYLEILNYEHALEKGLEHISNGGDITEEFIKELHTILLDGARGHNKNPGKYKDVQNAIGSEGDSYDSAKFVPASPETTPILMENLVKYINEDHSLLPLFKMGIIHYQFETIHPFRDGNGRLGRLLIMLLFKKYKLMEEPLIFMSEFFMERRDDYIDLLYAVSSKGKVEEWIKFFIEAVNIQAKRAKNVALELKAYKKEVSRNLRNERPAKTLDILDMLFKNPYLTVKDVKEELSVTDQYANKLIKDLEEDGILIEITGNKRNKVYLAKQILKILDPKNI</sequence>
<dbReference type="SUPFAM" id="SSF46785">
    <property type="entry name" value="Winged helix' DNA-binding domain"/>
    <property type="match status" value="1"/>
</dbReference>
<dbReference type="PIRSF" id="PIRSF038925">
    <property type="entry name" value="AMP-prot_trans"/>
    <property type="match status" value="1"/>
</dbReference>
<proteinExistence type="predicted"/>